<comment type="caution">
    <text evidence="2">The sequence shown here is derived from an EMBL/GenBank/DDBJ whole genome shotgun (WGS) entry which is preliminary data.</text>
</comment>
<evidence type="ECO:0000313" key="3">
    <source>
        <dbReference type="Proteomes" id="UP000636709"/>
    </source>
</evidence>
<reference evidence="2" key="1">
    <citation type="submission" date="2020-07" db="EMBL/GenBank/DDBJ databases">
        <title>Genome sequence and genetic diversity analysis of an under-domesticated orphan crop, white fonio (Digitaria exilis).</title>
        <authorList>
            <person name="Bennetzen J.L."/>
            <person name="Chen S."/>
            <person name="Ma X."/>
            <person name="Wang X."/>
            <person name="Yssel A.E.J."/>
            <person name="Chaluvadi S.R."/>
            <person name="Johnson M."/>
            <person name="Gangashetty P."/>
            <person name="Hamidou F."/>
            <person name="Sanogo M.D."/>
            <person name="Zwaenepoel A."/>
            <person name="Wallace J."/>
            <person name="Van De Peer Y."/>
            <person name="Van Deynze A."/>
        </authorList>
    </citation>
    <scope>NUCLEOTIDE SEQUENCE</scope>
    <source>
        <tissue evidence="2">Leaves</tissue>
    </source>
</reference>
<evidence type="ECO:0000313" key="2">
    <source>
        <dbReference type="EMBL" id="KAF8718233.1"/>
    </source>
</evidence>
<evidence type="ECO:0000256" key="1">
    <source>
        <dbReference type="SAM" id="MobiDB-lite"/>
    </source>
</evidence>
<proteinExistence type="predicted"/>
<protein>
    <submittedName>
        <fullName evidence="2">Uncharacterized protein</fullName>
    </submittedName>
</protein>
<dbReference type="EMBL" id="JACEFO010001712">
    <property type="protein sequence ID" value="KAF8718233.1"/>
    <property type="molecule type" value="Genomic_DNA"/>
</dbReference>
<sequence length="147" mass="16148">MMNSDGGAAYSRTKRRRTTSPCPPPLSLPVAFASEPDLARSPRGCNLHRVPSRRAPAAARRRAAAENTSWWGLADWQPDCRKFRARHSGLKMMRQRLISVNGTLPCFHASLLAPQTQTTGNPPYLPCSASPAGFFAHTQIPRPRADS</sequence>
<name>A0A835EXU0_9POAL</name>
<feature type="region of interest" description="Disordered" evidence="1">
    <location>
        <begin position="1"/>
        <end position="26"/>
    </location>
</feature>
<keyword evidence="3" id="KW-1185">Reference proteome</keyword>
<accession>A0A835EXU0</accession>
<dbReference type="Proteomes" id="UP000636709">
    <property type="component" value="Unassembled WGS sequence"/>
</dbReference>
<dbReference type="AlphaFoldDB" id="A0A835EXU0"/>
<organism evidence="2 3">
    <name type="scientific">Digitaria exilis</name>
    <dbReference type="NCBI Taxonomy" id="1010633"/>
    <lineage>
        <taxon>Eukaryota</taxon>
        <taxon>Viridiplantae</taxon>
        <taxon>Streptophyta</taxon>
        <taxon>Embryophyta</taxon>
        <taxon>Tracheophyta</taxon>
        <taxon>Spermatophyta</taxon>
        <taxon>Magnoliopsida</taxon>
        <taxon>Liliopsida</taxon>
        <taxon>Poales</taxon>
        <taxon>Poaceae</taxon>
        <taxon>PACMAD clade</taxon>
        <taxon>Panicoideae</taxon>
        <taxon>Panicodae</taxon>
        <taxon>Paniceae</taxon>
        <taxon>Anthephorinae</taxon>
        <taxon>Digitaria</taxon>
    </lineage>
</organism>
<gene>
    <name evidence="2" type="ORF">HU200_025727</name>
</gene>